<dbReference type="InterPro" id="IPR024096">
    <property type="entry name" value="NO_sig/Golgi_transp_ligand-bd"/>
</dbReference>
<sequence length="179" mass="20433">MKGIIFTEFLEMVESTFSPAVADQIIEQNELDSNGIYTSVGNYNKQELLKLVTSLSNIVDISVDVLVKEYGKYLLTRFLVYYPQFFENLTTTFDFLDTIDRHVHVEVEKLYTDVELPSFQTKRLSDTQMQMVYHSSNPFAVLAEGLIEGAAEHFKENISIRSDISDDHQVATFNLTLVG</sequence>
<organism evidence="2 3">
    <name type="scientific">Pseudoalteromonas marina</name>
    <dbReference type="NCBI Taxonomy" id="267375"/>
    <lineage>
        <taxon>Bacteria</taxon>
        <taxon>Pseudomonadati</taxon>
        <taxon>Pseudomonadota</taxon>
        <taxon>Gammaproteobacteria</taxon>
        <taxon>Alteromonadales</taxon>
        <taxon>Pseudoalteromonadaceae</taxon>
        <taxon>Pseudoalteromonas</taxon>
    </lineage>
</organism>
<gene>
    <name evidence="2" type="ORF">Q8W34_01075</name>
</gene>
<evidence type="ECO:0000313" key="2">
    <source>
        <dbReference type="EMBL" id="MDP2563208.1"/>
    </source>
</evidence>
<feature type="domain" description="Heme NO-binding" evidence="1">
    <location>
        <begin position="2"/>
        <end position="161"/>
    </location>
</feature>
<dbReference type="Gene3D" id="3.90.1520.10">
    <property type="entry name" value="H-NOX domain"/>
    <property type="match status" value="1"/>
</dbReference>
<evidence type="ECO:0000313" key="3">
    <source>
        <dbReference type="Proteomes" id="UP001177212"/>
    </source>
</evidence>
<dbReference type="SUPFAM" id="SSF111126">
    <property type="entry name" value="Ligand-binding domain in the NO signalling and Golgi transport"/>
    <property type="match status" value="1"/>
</dbReference>
<evidence type="ECO:0000259" key="1">
    <source>
        <dbReference type="Pfam" id="PF07700"/>
    </source>
</evidence>
<dbReference type="EMBL" id="JAUYVT010000001">
    <property type="protein sequence ID" value="MDP2563208.1"/>
    <property type="molecule type" value="Genomic_DNA"/>
</dbReference>
<keyword evidence="3" id="KW-1185">Reference proteome</keyword>
<proteinExistence type="predicted"/>
<reference evidence="2" key="1">
    <citation type="submission" date="2023-07" db="EMBL/GenBank/DDBJ databases">
        <title>Genome content predicts the carbon catabolic preferences of heterotrophic bacteria.</title>
        <authorList>
            <person name="Gralka M."/>
        </authorList>
    </citation>
    <scope>NUCLEOTIDE SEQUENCE</scope>
    <source>
        <strain evidence="2">4G09</strain>
    </source>
</reference>
<dbReference type="RefSeq" id="WP_058428454.1">
    <property type="nucleotide sequence ID" value="NZ_FSRF01000001.1"/>
</dbReference>
<dbReference type="InterPro" id="IPR011644">
    <property type="entry name" value="Heme_NO-bd"/>
</dbReference>
<name>A0ABT9F905_9GAMM</name>
<accession>A0ABT9F905</accession>
<dbReference type="Proteomes" id="UP001177212">
    <property type="component" value="Unassembled WGS sequence"/>
</dbReference>
<protein>
    <submittedName>
        <fullName evidence="2">Heme NO-binding domain-containing protein</fullName>
    </submittedName>
</protein>
<dbReference type="Pfam" id="PF07700">
    <property type="entry name" value="HNOB"/>
    <property type="match status" value="1"/>
</dbReference>
<dbReference type="InterPro" id="IPR038158">
    <property type="entry name" value="H-NOX_domain_sf"/>
</dbReference>
<comment type="caution">
    <text evidence="2">The sequence shown here is derived from an EMBL/GenBank/DDBJ whole genome shotgun (WGS) entry which is preliminary data.</text>
</comment>